<dbReference type="Pfam" id="PF03006">
    <property type="entry name" value="HlyIII"/>
    <property type="match status" value="1"/>
</dbReference>
<evidence type="ECO:0000256" key="2">
    <source>
        <dbReference type="ARBA" id="ARBA00022692"/>
    </source>
</evidence>
<dbReference type="PANTHER" id="PTHR20855:SF3">
    <property type="entry name" value="LD03007P"/>
    <property type="match status" value="1"/>
</dbReference>
<evidence type="ECO:0000256" key="3">
    <source>
        <dbReference type="ARBA" id="ARBA00022989"/>
    </source>
</evidence>
<gene>
    <name evidence="6" type="ORF">O7R10_02395</name>
</gene>
<feature type="transmembrane region" description="Helical" evidence="5">
    <location>
        <begin position="177"/>
        <end position="196"/>
    </location>
</feature>
<evidence type="ECO:0000256" key="1">
    <source>
        <dbReference type="ARBA" id="ARBA00004141"/>
    </source>
</evidence>
<keyword evidence="7" id="KW-1185">Reference proteome</keyword>
<protein>
    <submittedName>
        <fullName evidence="6">Hemolysin III family protein</fullName>
    </submittedName>
</protein>
<feature type="transmembrane region" description="Helical" evidence="5">
    <location>
        <begin position="126"/>
        <end position="144"/>
    </location>
</feature>
<dbReference type="Proteomes" id="UP001210120">
    <property type="component" value="Chromosome"/>
</dbReference>
<name>A0ABY7M132_9MOLU</name>
<sequence length="232" mass="27817">MQNNNYITKRKQTIGEEIANAISHGLMIPISILIFLLYYRFLLCTKNLNFDNIFPLFLFNFTMLLLYITSFLYHSLSFTKLKLNLRKLDHICIYLLIWGSFVPFLLLNPKLNKINLFNIFNKGKFIFFIQTFIVCLGILGKFFYFNKGKKIHLLLYLFLGWNGLFLFKDLFDINYKISFFLLFGGFLYSIGIFFYYNSSHYKYYHFIWHIFVILGNLSHILAVYFFMTNIFS</sequence>
<feature type="transmembrane region" description="Helical" evidence="5">
    <location>
        <begin position="203"/>
        <end position="227"/>
    </location>
</feature>
<dbReference type="EMBL" id="CP115156">
    <property type="protein sequence ID" value="WBL31427.1"/>
    <property type="molecule type" value="Genomic_DNA"/>
</dbReference>
<evidence type="ECO:0000256" key="4">
    <source>
        <dbReference type="ARBA" id="ARBA00023136"/>
    </source>
</evidence>
<evidence type="ECO:0000313" key="6">
    <source>
        <dbReference type="EMBL" id="WBL31427.1"/>
    </source>
</evidence>
<feature type="transmembrane region" description="Helical" evidence="5">
    <location>
        <begin position="53"/>
        <end position="76"/>
    </location>
</feature>
<keyword evidence="2 5" id="KW-0812">Transmembrane</keyword>
<evidence type="ECO:0000256" key="5">
    <source>
        <dbReference type="SAM" id="Phobius"/>
    </source>
</evidence>
<feature type="transmembrane region" description="Helical" evidence="5">
    <location>
        <begin position="21"/>
        <end position="41"/>
    </location>
</feature>
<feature type="transmembrane region" description="Helical" evidence="5">
    <location>
        <begin position="151"/>
        <end position="171"/>
    </location>
</feature>
<accession>A0ABY7M132</accession>
<dbReference type="PANTHER" id="PTHR20855">
    <property type="entry name" value="ADIPOR/PROGESTIN RECEPTOR-RELATED"/>
    <property type="match status" value="1"/>
</dbReference>
<proteinExistence type="predicted"/>
<reference evidence="6" key="1">
    <citation type="submission" date="2022-12" db="EMBL/GenBank/DDBJ databases">
        <title>Genomic Characterization of Candidatus Phytoplasma sacchari in China.</title>
        <authorList>
            <person name="Zhang R.-Y."/>
        </authorList>
    </citation>
    <scope>NUCLEOTIDE SEQUENCE [LARGE SCALE GENOMIC DNA]</scope>
    <source>
        <strain evidence="6">SCWL1</strain>
    </source>
</reference>
<keyword evidence="4 5" id="KW-0472">Membrane</keyword>
<comment type="subcellular location">
    <subcellularLocation>
        <location evidence="1">Membrane</location>
        <topology evidence="1">Multi-pass membrane protein</topology>
    </subcellularLocation>
</comment>
<evidence type="ECO:0000313" key="7">
    <source>
        <dbReference type="Proteomes" id="UP001210120"/>
    </source>
</evidence>
<organism evidence="6 7">
    <name type="scientific">Candidatus Phytoplasma sacchari</name>
    <dbReference type="NCBI Taxonomy" id="2609813"/>
    <lineage>
        <taxon>Bacteria</taxon>
        <taxon>Bacillati</taxon>
        <taxon>Mycoplasmatota</taxon>
        <taxon>Mollicutes</taxon>
        <taxon>Acholeplasmatales</taxon>
        <taxon>Acholeplasmataceae</taxon>
        <taxon>Candidatus Phytoplasma</taxon>
        <taxon>16SrXI (Rice yellow dwarf group)</taxon>
    </lineage>
</organism>
<dbReference type="InterPro" id="IPR004254">
    <property type="entry name" value="AdipoR/HlyIII-related"/>
</dbReference>
<feature type="transmembrane region" description="Helical" evidence="5">
    <location>
        <begin position="88"/>
        <end position="106"/>
    </location>
</feature>
<keyword evidence="3 5" id="KW-1133">Transmembrane helix</keyword>